<reference evidence="2 3" key="1">
    <citation type="submission" date="2024-06" db="EMBL/GenBank/DDBJ databases">
        <title>A chromosome-level genome assembly of beet webworm, Loxostege sticticalis.</title>
        <authorList>
            <person name="Zhang Y."/>
        </authorList>
    </citation>
    <scope>NUCLEOTIDE SEQUENCE [LARGE SCALE GENOMIC DNA]</scope>
    <source>
        <strain evidence="2">AQ026</strain>
        <tissue evidence="2">Whole body</tissue>
    </source>
</reference>
<feature type="compositionally biased region" description="Basic residues" evidence="1">
    <location>
        <begin position="108"/>
        <end position="120"/>
    </location>
</feature>
<proteinExistence type="predicted"/>
<organism evidence="2 3">
    <name type="scientific">Loxostege sticticalis</name>
    <name type="common">Beet webworm moth</name>
    <dbReference type="NCBI Taxonomy" id="481309"/>
    <lineage>
        <taxon>Eukaryota</taxon>
        <taxon>Metazoa</taxon>
        <taxon>Ecdysozoa</taxon>
        <taxon>Arthropoda</taxon>
        <taxon>Hexapoda</taxon>
        <taxon>Insecta</taxon>
        <taxon>Pterygota</taxon>
        <taxon>Neoptera</taxon>
        <taxon>Endopterygota</taxon>
        <taxon>Lepidoptera</taxon>
        <taxon>Glossata</taxon>
        <taxon>Ditrysia</taxon>
        <taxon>Pyraloidea</taxon>
        <taxon>Crambidae</taxon>
        <taxon>Pyraustinae</taxon>
        <taxon>Loxostege</taxon>
    </lineage>
</organism>
<evidence type="ECO:0000256" key="1">
    <source>
        <dbReference type="SAM" id="MobiDB-lite"/>
    </source>
</evidence>
<dbReference type="Proteomes" id="UP001549920">
    <property type="component" value="Unassembled WGS sequence"/>
</dbReference>
<feature type="compositionally biased region" description="Pro residues" evidence="1">
    <location>
        <begin position="611"/>
        <end position="624"/>
    </location>
</feature>
<feature type="region of interest" description="Disordered" evidence="1">
    <location>
        <begin position="62"/>
        <end position="81"/>
    </location>
</feature>
<name>A0ABR3H3H5_LOXSC</name>
<evidence type="ECO:0000313" key="2">
    <source>
        <dbReference type="EMBL" id="KAL0859231.1"/>
    </source>
</evidence>
<feature type="region of interest" description="Disordered" evidence="1">
    <location>
        <begin position="599"/>
        <end position="630"/>
    </location>
</feature>
<sequence length="1087" mass="119121">MQTRKNRKNDESSYEKMLKLRRDLARALTLLELVARRETAKRELVRLTASLAERRYAAGDFANQLLPDPPPRPSYPTVPLTTSSFRAYSAPHYPPRAPPTPQDIPRQREKRSYKKRKPRHPAVGTVPGLREAALGSSSDEESTRPEAPPVDDGPFAFRRKPGCYYEMPTSTLCGDPVDPDRADKEALYDHELDERNRFTLTSLNHPYPHCVGFARRRVGRGGRVLLDRVRTPLDDLWRRLPFPHPSSSDYQRERAEEVEFETKAHRTPKEMNRDYHTSGKHPWRHAFRQHLSRHPHLWTEVKPEAELKPELDIKLEFDAEMCEFNAYKVSDTASDTFKLDSDNKDSEMISDTNCRVSRSDSVTYRGVGDGSEARTIECNVKESLSRAMRKRAWSGCSDTSYDSDESLQPVEKEFEKFITEVNKKWLHFRPKTPPPSPPSTPHIDDTLPIALDTPIAVELRSHPSENLEPFTTSEFTLSDLYGDINPEEKDNSGSSLDISGEDLLNENFTGLTEAQVESILSETDLKALVEDDKKLPEDLLELVTDERDPFLLRGQGSDGRAGSGLRKRKADAFGSTAVQVSPLAKETMYVEALRSPPALIETPKVKDEKPPPTPAPHAAPPPAPTATALDDLPPVKLEKARDETIEEVQLPRGVQLQTVQTAHSPLKKHIITSAAHRRASDSAQAQAQDTQPPQLLAVAVSDSLKVRLQNHLLSSQAGVLVQNGPFPPVAVAVPVQQARDTNVAGVSVGASTSSPRRVSAPLVHLAPAALSHKPLQIHPPHSQPLVVAQSHTIHHVAPNKLKVLHAHPLTQTQRTQLLAQNRSIAQLPAVVSLAPLGEAKTTNTALLKAAPGSVAQFFEIKSGQLGKGPHLVNVVRQPQPAKPAQQQRLELGAGKKRQVVSLEGAALKGQLAAAGRPQRVSLSLDGRPLVRAALPAVRAQHLRHQIQLKNRTTLQVATPIARSSTEPTSSIAAIPTSKTASIPSAVVASLLQQTKNVQLPKSGQKIAISGPGGQALSANVQAIAFTTAQLKARQARLVQPRHAPRPEIVEAGAVPAASPSTARADGADADAEPVRRRAADTLPMEVT</sequence>
<gene>
    <name evidence="2" type="ORF">ABMA27_011042</name>
</gene>
<keyword evidence="3" id="KW-1185">Reference proteome</keyword>
<evidence type="ECO:0008006" key="4">
    <source>
        <dbReference type="Google" id="ProtNLM"/>
    </source>
</evidence>
<dbReference type="EMBL" id="JBEUOH010000028">
    <property type="protein sequence ID" value="KAL0859231.1"/>
    <property type="molecule type" value="Genomic_DNA"/>
</dbReference>
<feature type="compositionally biased region" description="Pro residues" evidence="1">
    <location>
        <begin position="67"/>
        <end position="76"/>
    </location>
</feature>
<dbReference type="InterPro" id="IPR024943">
    <property type="entry name" value="Enhancer_polycomb"/>
</dbReference>
<feature type="compositionally biased region" description="Basic and acidic residues" evidence="1">
    <location>
        <begin position="259"/>
        <end position="277"/>
    </location>
</feature>
<feature type="region of interest" description="Disordered" evidence="1">
    <location>
        <begin position="259"/>
        <end position="278"/>
    </location>
</feature>
<feature type="region of interest" description="Disordered" evidence="1">
    <location>
        <begin position="1050"/>
        <end position="1087"/>
    </location>
</feature>
<evidence type="ECO:0000313" key="3">
    <source>
        <dbReference type="Proteomes" id="UP001549920"/>
    </source>
</evidence>
<comment type="caution">
    <text evidence="2">The sequence shown here is derived from an EMBL/GenBank/DDBJ whole genome shotgun (WGS) entry which is preliminary data.</text>
</comment>
<accession>A0ABR3H3H5</accession>
<feature type="compositionally biased region" description="Pro residues" evidence="1">
    <location>
        <begin position="92"/>
        <end position="102"/>
    </location>
</feature>
<protein>
    <recommendedName>
        <fullName evidence="4">Enhancer of polycomb-like protein</fullName>
    </recommendedName>
</protein>
<feature type="region of interest" description="Disordered" evidence="1">
    <location>
        <begin position="87"/>
        <end position="155"/>
    </location>
</feature>
<dbReference type="PANTHER" id="PTHR14898">
    <property type="entry name" value="ENHANCER OF POLYCOMB"/>
    <property type="match status" value="1"/>
</dbReference>